<keyword evidence="4" id="KW-0904">Protein phosphatase</keyword>
<feature type="domain" description="Tyrosine-protein phosphatase" evidence="5">
    <location>
        <begin position="10"/>
        <end position="161"/>
    </location>
</feature>
<dbReference type="Pfam" id="PF00782">
    <property type="entry name" value="DSPc"/>
    <property type="match status" value="1"/>
</dbReference>
<dbReference type="Gene3D" id="3.90.190.10">
    <property type="entry name" value="Protein tyrosine phosphatase superfamily"/>
    <property type="match status" value="1"/>
</dbReference>
<name>A0ABR4LNJ6_9EURO</name>
<dbReference type="SUPFAM" id="SSF52799">
    <property type="entry name" value="(Phosphotyrosine protein) phosphatases II"/>
    <property type="match status" value="1"/>
</dbReference>
<dbReference type="Proteomes" id="UP001610432">
    <property type="component" value="Unassembled WGS sequence"/>
</dbReference>
<evidence type="ECO:0000256" key="4">
    <source>
        <dbReference type="ARBA" id="ARBA00022912"/>
    </source>
</evidence>
<accession>A0ABR4LNJ6</accession>
<dbReference type="EC" id="3.1.3.48" evidence="2"/>
<dbReference type="InterPro" id="IPR000387">
    <property type="entry name" value="Tyr_Pase_dom"/>
</dbReference>
<dbReference type="CDD" id="cd14498">
    <property type="entry name" value="DSP"/>
    <property type="match status" value="1"/>
</dbReference>
<dbReference type="InterPro" id="IPR020422">
    <property type="entry name" value="TYR_PHOSPHATASE_DUAL_dom"/>
</dbReference>
<dbReference type="PANTHER" id="PTHR10159">
    <property type="entry name" value="DUAL SPECIFICITY PROTEIN PHOSPHATASE"/>
    <property type="match status" value="1"/>
</dbReference>
<evidence type="ECO:0000259" key="6">
    <source>
        <dbReference type="PROSITE" id="PS50056"/>
    </source>
</evidence>
<evidence type="ECO:0000313" key="7">
    <source>
        <dbReference type="EMBL" id="KAL2866107.1"/>
    </source>
</evidence>
<keyword evidence="3" id="KW-0378">Hydrolase</keyword>
<dbReference type="InterPro" id="IPR000340">
    <property type="entry name" value="Dual-sp_phosphatase_cat-dom"/>
</dbReference>
<protein>
    <recommendedName>
        <fullName evidence="2">protein-tyrosine-phosphatase</fullName>
        <ecNumber evidence="2">3.1.3.48</ecNumber>
    </recommendedName>
</protein>
<evidence type="ECO:0000259" key="5">
    <source>
        <dbReference type="PROSITE" id="PS50054"/>
    </source>
</evidence>
<dbReference type="SMART" id="SM00195">
    <property type="entry name" value="DSPc"/>
    <property type="match status" value="1"/>
</dbReference>
<dbReference type="PROSITE" id="PS50054">
    <property type="entry name" value="TYR_PHOSPHATASE_DUAL"/>
    <property type="match status" value="1"/>
</dbReference>
<keyword evidence="8" id="KW-1185">Reference proteome</keyword>
<gene>
    <name evidence="7" type="ORF">BJX67DRAFT_356612</name>
</gene>
<sequence>MGKKQEKKGQASGCVIPGFLYIGPVSTASDLKFLQAHEITVILSIGKSPRRVDEGIRTADGLKTMTYHRLSLLDDPDADITRCVDQACEILDHARSSGAKVLVHCSAAISRSPTVVAAYLMSSQGYTLQQSLDILTAARPAISPNPGFLSQLQQLEAKLLTHAQDVNPVQMP</sequence>
<dbReference type="RefSeq" id="XP_070885086.1">
    <property type="nucleotide sequence ID" value="XM_071029400.1"/>
</dbReference>
<dbReference type="GeneID" id="98144472"/>
<organism evidence="7 8">
    <name type="scientific">Aspergillus lucknowensis</name>
    <dbReference type="NCBI Taxonomy" id="176173"/>
    <lineage>
        <taxon>Eukaryota</taxon>
        <taxon>Fungi</taxon>
        <taxon>Dikarya</taxon>
        <taxon>Ascomycota</taxon>
        <taxon>Pezizomycotina</taxon>
        <taxon>Eurotiomycetes</taxon>
        <taxon>Eurotiomycetidae</taxon>
        <taxon>Eurotiales</taxon>
        <taxon>Aspergillaceae</taxon>
        <taxon>Aspergillus</taxon>
        <taxon>Aspergillus subgen. Nidulantes</taxon>
    </lineage>
</organism>
<comment type="caution">
    <text evidence="7">The sequence shown here is derived from an EMBL/GenBank/DDBJ whole genome shotgun (WGS) entry which is preliminary data.</text>
</comment>
<evidence type="ECO:0000256" key="3">
    <source>
        <dbReference type="ARBA" id="ARBA00022801"/>
    </source>
</evidence>
<reference evidence="7 8" key="1">
    <citation type="submission" date="2024-07" db="EMBL/GenBank/DDBJ databases">
        <title>Section-level genome sequencing and comparative genomics of Aspergillus sections Usti and Cavernicolus.</title>
        <authorList>
            <consortium name="Lawrence Berkeley National Laboratory"/>
            <person name="Nybo J.L."/>
            <person name="Vesth T.C."/>
            <person name="Theobald S."/>
            <person name="Frisvad J.C."/>
            <person name="Larsen T.O."/>
            <person name="Kjaerboelling I."/>
            <person name="Rothschild-Mancinelli K."/>
            <person name="Lyhne E.K."/>
            <person name="Kogle M.E."/>
            <person name="Barry K."/>
            <person name="Clum A."/>
            <person name="Na H."/>
            <person name="Ledsgaard L."/>
            <person name="Lin J."/>
            <person name="Lipzen A."/>
            <person name="Kuo A."/>
            <person name="Riley R."/>
            <person name="Mondo S."/>
            <person name="Labutti K."/>
            <person name="Haridas S."/>
            <person name="Pangalinan J."/>
            <person name="Salamov A.A."/>
            <person name="Simmons B.A."/>
            <person name="Magnuson J.K."/>
            <person name="Chen J."/>
            <person name="Drula E."/>
            <person name="Henrissat B."/>
            <person name="Wiebenga A."/>
            <person name="Lubbers R.J."/>
            <person name="Gomes A.C."/>
            <person name="Macurrencykelacurrency M.R."/>
            <person name="Stajich J."/>
            <person name="Grigoriev I.V."/>
            <person name="Mortensen U.H."/>
            <person name="De Vries R.P."/>
            <person name="Baker S.E."/>
            <person name="Andersen M.R."/>
        </authorList>
    </citation>
    <scope>NUCLEOTIDE SEQUENCE [LARGE SCALE GENOMIC DNA]</scope>
    <source>
        <strain evidence="7 8">CBS 449.75</strain>
    </source>
</reference>
<dbReference type="InterPro" id="IPR029021">
    <property type="entry name" value="Prot-tyrosine_phosphatase-like"/>
</dbReference>
<proteinExistence type="inferred from homology"/>
<evidence type="ECO:0000256" key="2">
    <source>
        <dbReference type="ARBA" id="ARBA00013064"/>
    </source>
</evidence>
<evidence type="ECO:0000256" key="1">
    <source>
        <dbReference type="ARBA" id="ARBA00008601"/>
    </source>
</evidence>
<evidence type="ECO:0000313" key="8">
    <source>
        <dbReference type="Proteomes" id="UP001610432"/>
    </source>
</evidence>
<dbReference type="PANTHER" id="PTHR10159:SF519">
    <property type="entry name" value="DUAL SPECIFICITY PROTEIN PHOSPHATASE MPK3"/>
    <property type="match status" value="1"/>
</dbReference>
<dbReference type="EMBL" id="JBFXLQ010000027">
    <property type="protein sequence ID" value="KAL2866107.1"/>
    <property type="molecule type" value="Genomic_DNA"/>
</dbReference>
<comment type="similarity">
    <text evidence="1">Belongs to the protein-tyrosine phosphatase family. Non-receptor class dual specificity subfamily.</text>
</comment>
<dbReference type="PROSITE" id="PS50056">
    <property type="entry name" value="TYR_PHOSPHATASE_2"/>
    <property type="match status" value="1"/>
</dbReference>
<feature type="domain" description="Tyrosine specific protein phosphatases" evidence="6">
    <location>
        <begin position="78"/>
        <end position="142"/>
    </location>
</feature>